<feature type="region of interest" description="Disordered" evidence="1">
    <location>
        <begin position="42"/>
        <end position="79"/>
    </location>
</feature>
<sequence length="280" mass="30261">MHQACAFLLCLFAVSVLAQISDPIPSNVIEEYLRQQRARLELQQQHQSPQVQPTASQHTGAGATATGPGPTNGGNGRTLNSIVGALQQAILQRSIQRQAAAQQAASQHHQQTHGQSPVNGNSINGGMTASGPGATPNGVPNHSFHSQHTAVTPAPFIPPQTTTLATSPTFEQQQRLLRETQPPLPTEELKKPVFRWKCQDCNIAVTDKEILEFMNKILEMLTQPGMGFRDVNGNQAFDGECINCNLLVGTHESVANAANRMFEQIRTSQKGTPGTFTFTP</sequence>
<feature type="compositionally biased region" description="Polar residues" evidence="1">
    <location>
        <begin position="138"/>
        <end position="150"/>
    </location>
</feature>
<dbReference type="EMBL" id="OB660295">
    <property type="protein sequence ID" value="CAD7224036.1"/>
    <property type="molecule type" value="Genomic_DNA"/>
</dbReference>
<name>A0A7R8ZH43_9CRUS</name>
<feature type="compositionally biased region" description="Polar residues" evidence="1">
    <location>
        <begin position="112"/>
        <end position="127"/>
    </location>
</feature>
<organism evidence="3">
    <name type="scientific">Cyprideis torosa</name>
    <dbReference type="NCBI Taxonomy" id="163714"/>
    <lineage>
        <taxon>Eukaryota</taxon>
        <taxon>Metazoa</taxon>
        <taxon>Ecdysozoa</taxon>
        <taxon>Arthropoda</taxon>
        <taxon>Crustacea</taxon>
        <taxon>Oligostraca</taxon>
        <taxon>Ostracoda</taxon>
        <taxon>Podocopa</taxon>
        <taxon>Podocopida</taxon>
        <taxon>Cytherocopina</taxon>
        <taxon>Cytheroidea</taxon>
        <taxon>Cytherideidae</taxon>
        <taxon>Cyprideis</taxon>
    </lineage>
</organism>
<feature type="region of interest" description="Disordered" evidence="1">
    <location>
        <begin position="99"/>
        <end position="156"/>
    </location>
</feature>
<feature type="signal peptide" evidence="2">
    <location>
        <begin position="1"/>
        <end position="18"/>
    </location>
</feature>
<evidence type="ECO:0000256" key="1">
    <source>
        <dbReference type="SAM" id="MobiDB-lite"/>
    </source>
</evidence>
<reference evidence="3" key="1">
    <citation type="submission" date="2020-11" db="EMBL/GenBank/DDBJ databases">
        <authorList>
            <person name="Tran Van P."/>
        </authorList>
    </citation>
    <scope>NUCLEOTIDE SEQUENCE</scope>
</reference>
<proteinExistence type="predicted"/>
<feature type="chain" id="PRO_5043557260" evidence="2">
    <location>
        <begin position="19"/>
        <end position="280"/>
    </location>
</feature>
<feature type="compositionally biased region" description="Low complexity" evidence="1">
    <location>
        <begin position="99"/>
        <end position="109"/>
    </location>
</feature>
<gene>
    <name evidence="3" type="ORF">CTOB1V02_LOCUS2006</name>
</gene>
<keyword evidence="2" id="KW-0732">Signal</keyword>
<evidence type="ECO:0000313" key="3">
    <source>
        <dbReference type="EMBL" id="CAD7224036.1"/>
    </source>
</evidence>
<dbReference type="OrthoDB" id="10637125at2759"/>
<evidence type="ECO:0000256" key="2">
    <source>
        <dbReference type="SAM" id="SignalP"/>
    </source>
</evidence>
<protein>
    <submittedName>
        <fullName evidence="3">Uncharacterized protein</fullName>
    </submittedName>
</protein>
<feature type="compositionally biased region" description="Low complexity" evidence="1">
    <location>
        <begin position="59"/>
        <end position="69"/>
    </location>
</feature>
<feature type="compositionally biased region" description="Low complexity" evidence="1">
    <location>
        <begin position="42"/>
        <end position="52"/>
    </location>
</feature>
<accession>A0A7R8ZH43</accession>
<dbReference type="AlphaFoldDB" id="A0A7R8ZH43"/>